<keyword evidence="9" id="KW-0472">Membrane</keyword>
<reference evidence="12 13" key="1">
    <citation type="submission" date="2018-10" db="EMBL/GenBank/DDBJ databases">
        <title>Complete genome sequence of Brevundimonas naejangsanensis BRV3.</title>
        <authorList>
            <person name="Berrios L."/>
            <person name="Ely B."/>
        </authorList>
    </citation>
    <scope>NUCLEOTIDE SEQUENCE [LARGE SCALE GENOMIC DNA]</scope>
    <source>
        <strain evidence="12 13">BRV3</strain>
    </source>
</reference>
<dbReference type="Gene3D" id="2.40.170.20">
    <property type="entry name" value="TonB-dependent receptor, beta-barrel domain"/>
    <property type="match status" value="1"/>
</dbReference>
<keyword evidence="13" id="KW-1185">Reference proteome</keyword>
<evidence type="ECO:0000256" key="4">
    <source>
        <dbReference type="ARBA" id="ARBA00022496"/>
    </source>
</evidence>
<feature type="compositionally biased region" description="Basic and acidic residues" evidence="11">
    <location>
        <begin position="11"/>
        <end position="22"/>
    </location>
</feature>
<organism evidence="12 13">
    <name type="scientific">Brevundimonas naejangsanensis</name>
    <dbReference type="NCBI Taxonomy" id="588932"/>
    <lineage>
        <taxon>Bacteria</taxon>
        <taxon>Pseudomonadati</taxon>
        <taxon>Pseudomonadota</taxon>
        <taxon>Alphaproteobacteria</taxon>
        <taxon>Caulobacterales</taxon>
        <taxon>Caulobacteraceae</taxon>
        <taxon>Brevundimonas</taxon>
    </lineage>
</organism>
<keyword evidence="6" id="KW-0408">Iron</keyword>
<dbReference type="EMBL" id="CP032707">
    <property type="protein sequence ID" value="AYG95137.1"/>
    <property type="molecule type" value="Genomic_DNA"/>
</dbReference>
<dbReference type="PANTHER" id="PTHR32552:SF81">
    <property type="entry name" value="TONB-DEPENDENT OUTER MEMBRANE RECEPTOR"/>
    <property type="match status" value="1"/>
</dbReference>
<keyword evidence="12" id="KW-0675">Receptor</keyword>
<evidence type="ECO:0000256" key="10">
    <source>
        <dbReference type="ARBA" id="ARBA00023237"/>
    </source>
</evidence>
<dbReference type="OrthoDB" id="9760333at2"/>
<evidence type="ECO:0000256" key="1">
    <source>
        <dbReference type="ARBA" id="ARBA00004571"/>
    </source>
</evidence>
<comment type="subcellular location">
    <subcellularLocation>
        <location evidence="1">Cell outer membrane</location>
        <topology evidence="1">Multi-pass membrane protein</topology>
    </subcellularLocation>
</comment>
<evidence type="ECO:0000256" key="6">
    <source>
        <dbReference type="ARBA" id="ARBA00023004"/>
    </source>
</evidence>
<evidence type="ECO:0000256" key="11">
    <source>
        <dbReference type="SAM" id="MobiDB-lite"/>
    </source>
</evidence>
<proteinExistence type="predicted"/>
<keyword evidence="7" id="KW-0406">Ion transport</keyword>
<evidence type="ECO:0000256" key="3">
    <source>
        <dbReference type="ARBA" id="ARBA00022452"/>
    </source>
</evidence>
<dbReference type="InterPro" id="IPR036942">
    <property type="entry name" value="Beta-barrel_TonB_sf"/>
</dbReference>
<keyword evidence="8" id="KW-0798">TonB box</keyword>
<dbReference type="GO" id="GO:0006826">
    <property type="term" value="P:iron ion transport"/>
    <property type="evidence" value="ECO:0007669"/>
    <property type="project" value="UniProtKB-KW"/>
</dbReference>
<keyword evidence="10" id="KW-0998">Cell outer membrane</keyword>
<name>A0A494RFF4_9CAUL</name>
<evidence type="ECO:0000256" key="8">
    <source>
        <dbReference type="ARBA" id="ARBA00023077"/>
    </source>
</evidence>
<keyword evidence="2" id="KW-0813">Transport</keyword>
<evidence type="ECO:0000256" key="2">
    <source>
        <dbReference type="ARBA" id="ARBA00022448"/>
    </source>
</evidence>
<sequence length="280" mass="30557">MARRAGSLRVRGPDRPAADRAALRLRPGASRRGRRDAGCPAERPRSARPGARSGAGRRLARGRRRLKVLSRGSRRALARGAQLVVESLARNLQHPRPGRARSDQFLPSGLSYAANVGDGANTGLEIEANWRPLQNLEFRGNALLAHPRLVRRNEAAAQVKEDAGLPGVPAVSANLNVHWRRPVTDRLDLAVDGWAAYVGPSRLTFDGEGRHRMGDYATARLTMALETTAWRAEAFVTNPLNTEANTFAFGYPFRLPEALTTTPLQPRTIGLRVSVTPFCG</sequence>
<protein>
    <submittedName>
        <fullName evidence="12">TonB-dependent receptor</fullName>
    </submittedName>
</protein>
<dbReference type="GO" id="GO:0009279">
    <property type="term" value="C:cell outer membrane"/>
    <property type="evidence" value="ECO:0007669"/>
    <property type="project" value="UniProtKB-SubCell"/>
</dbReference>
<feature type="region of interest" description="Disordered" evidence="11">
    <location>
        <begin position="1"/>
        <end position="59"/>
    </location>
</feature>
<gene>
    <name evidence="12" type="ORF">D8I30_08030</name>
</gene>
<evidence type="ECO:0000256" key="7">
    <source>
        <dbReference type="ARBA" id="ARBA00023065"/>
    </source>
</evidence>
<dbReference type="Proteomes" id="UP000276984">
    <property type="component" value="Chromosome"/>
</dbReference>
<dbReference type="SUPFAM" id="SSF56935">
    <property type="entry name" value="Porins"/>
    <property type="match status" value="1"/>
</dbReference>
<evidence type="ECO:0000256" key="5">
    <source>
        <dbReference type="ARBA" id="ARBA00022692"/>
    </source>
</evidence>
<feature type="compositionally biased region" description="Low complexity" evidence="11">
    <location>
        <begin position="47"/>
        <end position="57"/>
    </location>
</feature>
<dbReference type="InterPro" id="IPR039426">
    <property type="entry name" value="TonB-dep_rcpt-like"/>
</dbReference>
<dbReference type="AlphaFoldDB" id="A0A494RFF4"/>
<evidence type="ECO:0000313" key="13">
    <source>
        <dbReference type="Proteomes" id="UP000276984"/>
    </source>
</evidence>
<keyword evidence="3" id="KW-1134">Transmembrane beta strand</keyword>
<evidence type="ECO:0000313" key="12">
    <source>
        <dbReference type="EMBL" id="AYG95137.1"/>
    </source>
</evidence>
<dbReference type="PANTHER" id="PTHR32552">
    <property type="entry name" value="FERRICHROME IRON RECEPTOR-RELATED"/>
    <property type="match status" value="1"/>
</dbReference>
<keyword evidence="5" id="KW-0812">Transmembrane</keyword>
<keyword evidence="4" id="KW-0410">Iron transport</keyword>
<accession>A0A494RFF4</accession>
<evidence type="ECO:0000256" key="9">
    <source>
        <dbReference type="ARBA" id="ARBA00023136"/>
    </source>
</evidence>